<dbReference type="PIRSF" id="PIRSF037945">
    <property type="entry name" value="PGRPs"/>
    <property type="match status" value="1"/>
</dbReference>
<evidence type="ECO:0000259" key="8">
    <source>
        <dbReference type="SMART" id="SM00644"/>
    </source>
</evidence>
<dbReference type="GO" id="GO:0042834">
    <property type="term" value="F:peptidoglycan binding"/>
    <property type="evidence" value="ECO:0007669"/>
    <property type="project" value="InterPro"/>
</dbReference>
<dbReference type="InterPro" id="IPR036505">
    <property type="entry name" value="Amidase/PGRP_sf"/>
</dbReference>
<evidence type="ECO:0000313" key="11">
    <source>
        <dbReference type="Proteomes" id="UP001044222"/>
    </source>
</evidence>
<feature type="domain" description="Peptidoglycan recognition protein family" evidence="9">
    <location>
        <begin position="30"/>
        <end position="172"/>
    </location>
</feature>
<dbReference type="PANTHER" id="PTHR11022">
    <property type="entry name" value="PEPTIDOGLYCAN RECOGNITION PROTEIN"/>
    <property type="match status" value="1"/>
</dbReference>
<gene>
    <name evidence="10" type="ORF">ANANG_G00236640</name>
</gene>
<comment type="caution">
    <text evidence="10">The sequence shown here is derived from an EMBL/GenBank/DDBJ whole genome shotgun (WGS) entry which is preliminary data.</text>
</comment>
<keyword evidence="11" id="KW-1185">Reference proteome</keyword>
<dbReference type="Gene3D" id="3.40.80.10">
    <property type="entry name" value="Peptidoglycan recognition protein-like"/>
    <property type="match status" value="1"/>
</dbReference>
<reference evidence="10" key="1">
    <citation type="submission" date="2021-01" db="EMBL/GenBank/DDBJ databases">
        <title>A chromosome-scale assembly of European eel, Anguilla anguilla.</title>
        <authorList>
            <person name="Henkel C."/>
            <person name="Jong-Raadsen S.A."/>
            <person name="Dufour S."/>
            <person name="Weltzien F.-A."/>
            <person name="Palstra A.P."/>
            <person name="Pelster B."/>
            <person name="Spaink H.P."/>
            <person name="Van Den Thillart G.E."/>
            <person name="Jansen H."/>
            <person name="Zahm M."/>
            <person name="Klopp C."/>
            <person name="Cedric C."/>
            <person name="Louis A."/>
            <person name="Berthelot C."/>
            <person name="Parey E."/>
            <person name="Roest Crollius H."/>
            <person name="Montfort J."/>
            <person name="Robinson-Rechavi M."/>
            <person name="Bucao C."/>
            <person name="Bouchez O."/>
            <person name="Gislard M."/>
            <person name="Lluch J."/>
            <person name="Milhes M."/>
            <person name="Lampietro C."/>
            <person name="Lopez Roques C."/>
            <person name="Donnadieu C."/>
            <person name="Braasch I."/>
            <person name="Desvignes T."/>
            <person name="Postlethwait J."/>
            <person name="Bobe J."/>
            <person name="Guiguen Y."/>
            <person name="Dirks R."/>
        </authorList>
    </citation>
    <scope>NUCLEOTIDE SEQUENCE</scope>
    <source>
        <strain evidence="10">Tag_6206</strain>
        <tissue evidence="10">Liver</tissue>
    </source>
</reference>
<evidence type="ECO:0000259" key="9">
    <source>
        <dbReference type="SMART" id="SM00701"/>
    </source>
</evidence>
<organism evidence="10 11">
    <name type="scientific">Anguilla anguilla</name>
    <name type="common">European freshwater eel</name>
    <name type="synonym">Muraena anguilla</name>
    <dbReference type="NCBI Taxonomy" id="7936"/>
    <lineage>
        <taxon>Eukaryota</taxon>
        <taxon>Metazoa</taxon>
        <taxon>Chordata</taxon>
        <taxon>Craniata</taxon>
        <taxon>Vertebrata</taxon>
        <taxon>Euteleostomi</taxon>
        <taxon>Actinopterygii</taxon>
        <taxon>Neopterygii</taxon>
        <taxon>Teleostei</taxon>
        <taxon>Anguilliformes</taxon>
        <taxon>Anguillidae</taxon>
        <taxon>Anguilla</taxon>
    </lineage>
</organism>
<keyword evidence="4 6" id="KW-0391">Immunity</keyword>
<dbReference type="GO" id="GO:0009253">
    <property type="term" value="P:peptidoglycan catabolic process"/>
    <property type="evidence" value="ECO:0007669"/>
    <property type="project" value="InterPro"/>
</dbReference>
<name>A0A9D3M297_ANGAN</name>
<dbReference type="InterPro" id="IPR017331">
    <property type="entry name" value="Peptidoglycan_recognition"/>
</dbReference>
<evidence type="ECO:0000256" key="4">
    <source>
        <dbReference type="ARBA" id="ARBA00022859"/>
    </source>
</evidence>
<evidence type="ECO:0000256" key="3">
    <source>
        <dbReference type="ARBA" id="ARBA00022729"/>
    </source>
</evidence>
<dbReference type="PANTHER" id="PTHR11022:SF12">
    <property type="entry name" value="PEPTIDOGLYCAN RECOGNITION PROTEIN 3"/>
    <property type="match status" value="1"/>
</dbReference>
<comment type="similarity">
    <text evidence="1 6">Belongs to the N-acetylmuramoyl-L-alanine amidase 2 family.</text>
</comment>
<dbReference type="SMART" id="SM00644">
    <property type="entry name" value="Ami_2"/>
    <property type="match status" value="1"/>
</dbReference>
<dbReference type="SMART" id="SM00701">
    <property type="entry name" value="PGRP"/>
    <property type="match status" value="1"/>
</dbReference>
<feature type="domain" description="N-acetylmuramoyl-L-alanine amidase" evidence="8">
    <location>
        <begin position="42"/>
        <end position="178"/>
    </location>
</feature>
<dbReference type="Proteomes" id="UP001044222">
    <property type="component" value="Chromosome 13"/>
</dbReference>
<evidence type="ECO:0000313" key="10">
    <source>
        <dbReference type="EMBL" id="KAG5837188.1"/>
    </source>
</evidence>
<comment type="function">
    <text evidence="6">Innate immunity protein that plays several important functions in antimicrobial and antitumor defense systems.</text>
</comment>
<dbReference type="FunFam" id="3.40.80.10:FF:000001">
    <property type="entry name" value="Peptidoglycan recognition protein 1"/>
    <property type="match status" value="1"/>
</dbReference>
<keyword evidence="3" id="KW-0732">Signal</keyword>
<dbReference type="CDD" id="cd06583">
    <property type="entry name" value="PGRP"/>
    <property type="match status" value="1"/>
</dbReference>
<dbReference type="InterPro" id="IPR006619">
    <property type="entry name" value="PGRP_domain_met/bac"/>
</dbReference>
<dbReference type="Pfam" id="PF01510">
    <property type="entry name" value="Amidase_2"/>
    <property type="match status" value="1"/>
</dbReference>
<proteinExistence type="inferred from homology"/>
<keyword evidence="2 6" id="KW-0399">Innate immunity</keyword>
<feature type="disulfide bond" evidence="7">
    <location>
        <begin position="66"/>
        <end position="72"/>
    </location>
</feature>
<protein>
    <recommendedName>
        <fullName evidence="6">Peptidoglycan-recognition protein</fullName>
    </recommendedName>
</protein>
<dbReference type="AlphaFoldDB" id="A0A9D3M297"/>
<dbReference type="InterPro" id="IPR002502">
    <property type="entry name" value="Amidase_domain"/>
</dbReference>
<keyword evidence="5" id="KW-1015">Disulfide bond</keyword>
<accession>A0A9D3M297</accession>
<sequence length="191" mass="21042">MDRSIHISDVSEQSGVADGNNTELTQGVCLRLVSRSQWGALAPVSQERLKGPAQKAIIHHTALWPCRSHQDCLAQLRYTQKLHMQDRDFHDIGYNFLVGVDGTVYEGRGWGIVGAHAKGNNYDSLGIAFMGNFNDETPSLAALSSTKQLLQRGVNLGYLQPAFTLLGHRDVAKTECPGNTLYEALWLLALH</sequence>
<evidence type="ECO:0000256" key="2">
    <source>
        <dbReference type="ARBA" id="ARBA00022588"/>
    </source>
</evidence>
<dbReference type="EMBL" id="JAFIRN010000013">
    <property type="protein sequence ID" value="KAG5837188.1"/>
    <property type="molecule type" value="Genomic_DNA"/>
</dbReference>
<evidence type="ECO:0000256" key="7">
    <source>
        <dbReference type="PIRSR" id="PIRSR037945-1"/>
    </source>
</evidence>
<dbReference type="GO" id="GO:0045087">
    <property type="term" value="P:innate immune response"/>
    <property type="evidence" value="ECO:0007669"/>
    <property type="project" value="UniProtKB-KW"/>
</dbReference>
<evidence type="ECO:0000256" key="5">
    <source>
        <dbReference type="ARBA" id="ARBA00023157"/>
    </source>
</evidence>
<dbReference type="InterPro" id="IPR015510">
    <property type="entry name" value="PGRP"/>
</dbReference>
<dbReference type="GO" id="GO:0008745">
    <property type="term" value="F:N-acetylmuramoyl-L-alanine amidase activity"/>
    <property type="evidence" value="ECO:0007669"/>
    <property type="project" value="InterPro"/>
</dbReference>
<evidence type="ECO:0000256" key="1">
    <source>
        <dbReference type="ARBA" id="ARBA00007553"/>
    </source>
</evidence>
<dbReference type="GO" id="GO:0008270">
    <property type="term" value="F:zinc ion binding"/>
    <property type="evidence" value="ECO:0007669"/>
    <property type="project" value="InterPro"/>
</dbReference>
<dbReference type="SUPFAM" id="SSF55846">
    <property type="entry name" value="N-acetylmuramoyl-L-alanine amidase-like"/>
    <property type="match status" value="1"/>
</dbReference>
<evidence type="ECO:0000256" key="6">
    <source>
        <dbReference type="PIRNR" id="PIRNR037945"/>
    </source>
</evidence>